<sequence length="125" mass="13529">MEPMKIMGKHILQPTELCTLRGIGQNSVQNGDDQFAAYGPINQVGPRVQSEIHSPDGPPREKTDSINGNPIGAMERGMEVGPQNNGPNPNSDQDDKENNSRKEGSKSQGQSAEFCVGKKQRTGIQ</sequence>
<name>A0ACB8XEF3_ARCLA</name>
<dbReference type="Proteomes" id="UP001055879">
    <property type="component" value="Linkage Group LG18"/>
</dbReference>
<evidence type="ECO:0000313" key="2">
    <source>
        <dbReference type="Proteomes" id="UP001055879"/>
    </source>
</evidence>
<dbReference type="EMBL" id="CM042064">
    <property type="protein sequence ID" value="KAI3665082.1"/>
    <property type="molecule type" value="Genomic_DNA"/>
</dbReference>
<reference evidence="1 2" key="2">
    <citation type="journal article" date="2022" name="Mol. Ecol. Resour.">
        <title>The genomes of chicory, endive, great burdock and yacon provide insights into Asteraceae paleo-polyploidization history and plant inulin production.</title>
        <authorList>
            <person name="Fan W."/>
            <person name="Wang S."/>
            <person name="Wang H."/>
            <person name="Wang A."/>
            <person name="Jiang F."/>
            <person name="Liu H."/>
            <person name="Zhao H."/>
            <person name="Xu D."/>
            <person name="Zhang Y."/>
        </authorList>
    </citation>
    <scope>NUCLEOTIDE SEQUENCE [LARGE SCALE GENOMIC DNA]</scope>
    <source>
        <strain evidence="2">cv. Niubang</strain>
    </source>
</reference>
<proteinExistence type="predicted"/>
<protein>
    <submittedName>
        <fullName evidence="1">Uncharacterized protein</fullName>
    </submittedName>
</protein>
<keyword evidence="2" id="KW-1185">Reference proteome</keyword>
<organism evidence="1 2">
    <name type="scientific">Arctium lappa</name>
    <name type="common">Greater burdock</name>
    <name type="synonym">Lappa major</name>
    <dbReference type="NCBI Taxonomy" id="4217"/>
    <lineage>
        <taxon>Eukaryota</taxon>
        <taxon>Viridiplantae</taxon>
        <taxon>Streptophyta</taxon>
        <taxon>Embryophyta</taxon>
        <taxon>Tracheophyta</taxon>
        <taxon>Spermatophyta</taxon>
        <taxon>Magnoliopsida</taxon>
        <taxon>eudicotyledons</taxon>
        <taxon>Gunneridae</taxon>
        <taxon>Pentapetalae</taxon>
        <taxon>asterids</taxon>
        <taxon>campanulids</taxon>
        <taxon>Asterales</taxon>
        <taxon>Asteraceae</taxon>
        <taxon>Carduoideae</taxon>
        <taxon>Cardueae</taxon>
        <taxon>Arctiinae</taxon>
        <taxon>Arctium</taxon>
    </lineage>
</organism>
<comment type="caution">
    <text evidence="1">The sequence shown here is derived from an EMBL/GenBank/DDBJ whole genome shotgun (WGS) entry which is preliminary data.</text>
</comment>
<evidence type="ECO:0000313" key="1">
    <source>
        <dbReference type="EMBL" id="KAI3665082.1"/>
    </source>
</evidence>
<gene>
    <name evidence="1" type="ORF">L6452_43700</name>
</gene>
<accession>A0ACB8XEF3</accession>
<reference evidence="2" key="1">
    <citation type="journal article" date="2022" name="Mol. Ecol. Resour.">
        <title>The genomes of chicory, endive, great burdock and yacon provide insights into Asteraceae palaeo-polyploidization history and plant inulin production.</title>
        <authorList>
            <person name="Fan W."/>
            <person name="Wang S."/>
            <person name="Wang H."/>
            <person name="Wang A."/>
            <person name="Jiang F."/>
            <person name="Liu H."/>
            <person name="Zhao H."/>
            <person name="Xu D."/>
            <person name="Zhang Y."/>
        </authorList>
    </citation>
    <scope>NUCLEOTIDE SEQUENCE [LARGE SCALE GENOMIC DNA]</scope>
    <source>
        <strain evidence="2">cv. Niubang</strain>
    </source>
</reference>